<dbReference type="PANTHER" id="PTHR34235">
    <property type="entry name" value="SLR1203 PROTEIN-RELATED"/>
    <property type="match status" value="1"/>
</dbReference>
<organism evidence="1 2">
    <name type="scientific">Microcystis wesenbergii Mw_MB_S_20031200_S109D</name>
    <dbReference type="NCBI Taxonomy" id="2486241"/>
    <lineage>
        <taxon>Bacteria</taxon>
        <taxon>Bacillati</taxon>
        <taxon>Cyanobacteriota</taxon>
        <taxon>Cyanophyceae</taxon>
        <taxon>Oscillatoriophycideae</taxon>
        <taxon>Chroococcales</taxon>
        <taxon>Microcystaceae</taxon>
        <taxon>Microcystis</taxon>
    </lineage>
</organism>
<protein>
    <submittedName>
        <fullName evidence="1">DUF29 domain-containing protein</fullName>
    </submittedName>
</protein>
<evidence type="ECO:0000313" key="1">
    <source>
        <dbReference type="EMBL" id="TRV28436.1"/>
    </source>
</evidence>
<dbReference type="Proteomes" id="UP000318616">
    <property type="component" value="Unassembled WGS sequence"/>
</dbReference>
<dbReference type="InterPro" id="IPR002636">
    <property type="entry name" value="DUF29"/>
</dbReference>
<dbReference type="Pfam" id="PF01724">
    <property type="entry name" value="DUF29"/>
    <property type="match status" value="1"/>
</dbReference>
<dbReference type="EMBL" id="SFAP01000035">
    <property type="protein sequence ID" value="TRV28436.1"/>
    <property type="molecule type" value="Genomic_DNA"/>
</dbReference>
<dbReference type="Gene3D" id="1.20.1220.20">
    <property type="entry name" value="Uncharcterised protein PF01724"/>
    <property type="match status" value="1"/>
</dbReference>
<comment type="caution">
    <text evidence="1">The sequence shown here is derived from an EMBL/GenBank/DDBJ whole genome shotgun (WGS) entry which is preliminary data.</text>
</comment>
<gene>
    <name evidence="1" type="ORF">EWV88_03235</name>
</gene>
<proteinExistence type="predicted"/>
<name>A0A552M7K5_9CHRO</name>
<dbReference type="PANTHER" id="PTHR34235:SF3">
    <property type="entry name" value="SLR1203 PROTEIN"/>
    <property type="match status" value="1"/>
</dbReference>
<evidence type="ECO:0000313" key="2">
    <source>
        <dbReference type="Proteomes" id="UP000318616"/>
    </source>
</evidence>
<sequence>MSSTAYETDYNQWLKETVKQLQERNFEQVDWDNLIEEIESMGKSDRRALISLLTSLIEYLLKLAYWQEEKKRSGNHWAAEIVNFRAQIQHRLEDSPSLRPELVAMYDKVYPVAIKSVSQLFSLNSDAHISLEQTLDDNWFPRLKNSS</sequence>
<dbReference type="AlphaFoldDB" id="A0A552M7K5"/>
<reference evidence="1 2" key="1">
    <citation type="submission" date="2019-01" db="EMBL/GenBank/DDBJ databases">
        <title>Coherence of Microcystis species and biogeography revealed through population genomics.</title>
        <authorList>
            <person name="Perez-Carrascal O.M."/>
            <person name="Terrat Y."/>
            <person name="Giani A."/>
            <person name="Fortin N."/>
            <person name="Tromas N."/>
            <person name="Shapiro B.J."/>
        </authorList>
    </citation>
    <scope>NUCLEOTIDE SEQUENCE [LARGE SCALE GENOMIC DNA]</scope>
    <source>
        <strain evidence="1">Mw_MB_S_20031200_S109D</strain>
    </source>
</reference>
<accession>A0A552M7K5</accession>